<reference evidence="2 3" key="1">
    <citation type="submission" date="2019-03" db="EMBL/GenBank/DDBJ databases">
        <title>First draft genome of Liparis tanakae, snailfish: a comprehensive survey of snailfish specific genes.</title>
        <authorList>
            <person name="Kim W."/>
            <person name="Song I."/>
            <person name="Jeong J.-H."/>
            <person name="Kim D."/>
            <person name="Kim S."/>
            <person name="Ryu S."/>
            <person name="Song J.Y."/>
            <person name="Lee S.K."/>
        </authorList>
    </citation>
    <scope>NUCLEOTIDE SEQUENCE [LARGE SCALE GENOMIC DNA]</scope>
    <source>
        <tissue evidence="2">Muscle</tissue>
    </source>
</reference>
<gene>
    <name evidence="2" type="primary">CFAP69_0</name>
    <name evidence="2" type="ORF">EYF80_046569</name>
</gene>
<sequence>MAARVPGSLRTSRRVPQVGEVWEEIRRELTLDGVRPITPDEEALSAICRMAADTARRVAAEQSGILEQQEKEDAGEEELLYTEMKSHWKQRELTAKSWDRYVSRTSNYDILKEVKAQREEDIEASRADAKHPDAAAHRKEHFVGQVMSVERTGAEGPAGAKVTIARVPIEAAGPDPVGASTQDPEYFSTVSVTD</sequence>
<comment type="caution">
    <text evidence="2">The sequence shown here is derived from an EMBL/GenBank/DDBJ whole genome shotgun (WGS) entry which is preliminary data.</text>
</comment>
<feature type="compositionally biased region" description="Polar residues" evidence="1">
    <location>
        <begin position="179"/>
        <end position="194"/>
    </location>
</feature>
<feature type="region of interest" description="Disordered" evidence="1">
    <location>
        <begin position="122"/>
        <end position="141"/>
    </location>
</feature>
<dbReference type="AlphaFoldDB" id="A0A4Z2FR18"/>
<name>A0A4Z2FR18_9TELE</name>
<feature type="compositionally biased region" description="Basic and acidic residues" evidence="1">
    <location>
        <begin position="122"/>
        <end position="137"/>
    </location>
</feature>
<feature type="region of interest" description="Disordered" evidence="1">
    <location>
        <begin position="172"/>
        <end position="194"/>
    </location>
</feature>
<accession>A0A4Z2FR18</accession>
<dbReference type="EMBL" id="SRLO01000980">
    <property type="protein sequence ID" value="TNN43243.1"/>
    <property type="molecule type" value="Genomic_DNA"/>
</dbReference>
<proteinExistence type="predicted"/>
<keyword evidence="2" id="KW-0966">Cell projection</keyword>
<dbReference type="GO" id="GO:0097225">
    <property type="term" value="C:sperm midpiece"/>
    <property type="evidence" value="ECO:0007669"/>
    <property type="project" value="TreeGrafter"/>
</dbReference>
<dbReference type="PANTHER" id="PTHR14716">
    <property type="entry name" value="CILIA- AND FLAGELLA-ASSOCIATED PROTEIN 69"/>
    <property type="match status" value="1"/>
</dbReference>
<dbReference type="InterPro" id="IPR048732">
    <property type="entry name" value="CFA69"/>
</dbReference>
<protein>
    <submittedName>
        <fullName evidence="2">Cilia-and flagella-associated protein 69</fullName>
    </submittedName>
</protein>
<dbReference type="OrthoDB" id="191673at2759"/>
<organism evidence="2 3">
    <name type="scientific">Liparis tanakae</name>
    <name type="common">Tanaka's snailfish</name>
    <dbReference type="NCBI Taxonomy" id="230148"/>
    <lineage>
        <taxon>Eukaryota</taxon>
        <taxon>Metazoa</taxon>
        <taxon>Chordata</taxon>
        <taxon>Craniata</taxon>
        <taxon>Vertebrata</taxon>
        <taxon>Euteleostomi</taxon>
        <taxon>Actinopterygii</taxon>
        <taxon>Neopterygii</taxon>
        <taxon>Teleostei</taxon>
        <taxon>Neoteleostei</taxon>
        <taxon>Acanthomorphata</taxon>
        <taxon>Eupercaria</taxon>
        <taxon>Perciformes</taxon>
        <taxon>Cottioidei</taxon>
        <taxon>Cottales</taxon>
        <taxon>Liparidae</taxon>
        <taxon>Liparis</taxon>
    </lineage>
</organism>
<dbReference type="PANTHER" id="PTHR14716:SF0">
    <property type="entry name" value="CILIA- AND FLAGELLA-ASSOCIATED PROTEIN 69"/>
    <property type="match status" value="1"/>
</dbReference>
<dbReference type="GO" id="GO:1990834">
    <property type="term" value="P:response to odorant"/>
    <property type="evidence" value="ECO:0007669"/>
    <property type="project" value="TreeGrafter"/>
</dbReference>
<dbReference type="GO" id="GO:0042048">
    <property type="term" value="P:olfactory behavior"/>
    <property type="evidence" value="ECO:0007669"/>
    <property type="project" value="TreeGrafter"/>
</dbReference>
<evidence type="ECO:0000313" key="2">
    <source>
        <dbReference type="EMBL" id="TNN43243.1"/>
    </source>
</evidence>
<keyword evidence="2" id="KW-0969">Cilium</keyword>
<evidence type="ECO:0000256" key="1">
    <source>
        <dbReference type="SAM" id="MobiDB-lite"/>
    </source>
</evidence>
<dbReference type="GO" id="GO:0097730">
    <property type="term" value="C:non-motile cilium"/>
    <property type="evidence" value="ECO:0007669"/>
    <property type="project" value="TreeGrafter"/>
</dbReference>
<evidence type="ECO:0000313" key="3">
    <source>
        <dbReference type="Proteomes" id="UP000314294"/>
    </source>
</evidence>
<dbReference type="Proteomes" id="UP000314294">
    <property type="component" value="Unassembled WGS sequence"/>
</dbReference>
<keyword evidence="2" id="KW-0282">Flagellum</keyword>
<dbReference type="GO" id="GO:1902093">
    <property type="term" value="P:positive regulation of flagellated sperm motility"/>
    <property type="evidence" value="ECO:0007669"/>
    <property type="project" value="TreeGrafter"/>
</dbReference>
<keyword evidence="3" id="KW-1185">Reference proteome</keyword>